<reference evidence="12 13" key="1">
    <citation type="submission" date="2020-10" db="EMBL/GenBank/DDBJ databases">
        <title>Pygocentrus nattereri (red-bellied piranha) genome, fPygNat1, primary haplotype.</title>
        <authorList>
            <person name="Myers G."/>
            <person name="Meyer A."/>
            <person name="Karagic N."/>
            <person name="Pippel M."/>
            <person name="Winkler S."/>
            <person name="Tracey A."/>
            <person name="Wood J."/>
            <person name="Formenti G."/>
            <person name="Howe K."/>
            <person name="Fedrigo O."/>
            <person name="Jarvis E.D."/>
        </authorList>
    </citation>
    <scope>NUCLEOTIDE SEQUENCE [LARGE SCALE GENOMIC DNA]</scope>
</reference>
<sequence length="565" mass="62504">MHRSRRLSRNPVKMESICIAVLCALLCSAWSATIKAKDDHRTAFFGEDIHIPLPTLNTTEVVFKPRLNPLSEIDFFRNGQILNARAKLNKDICHLVLEDVGEEDEGTYVVRNSAAPADVRRIILLVRDCALETTVKYGETYHITINDIIGPYTLEFRSSHINQTVEPPALVLLNQSTIPIEGYRNRLSANEKKINLHLVTGADEGSYTVLDSDGKVRKRTCLNVKEHQIFMRLQYDATLKTKLYINHTKVNIIYTPDSDHKDRIILDQGELVMPLDPLLDGRVSVEGSMFYLKKVKVSDMGVFRVTDLTGFRIADVYVNVEPYKLPQLYVVILSLVGLLVFLLLVCLLSCQIKVRRRATRARKIALIAQQAGKGGGEAFRQVVHEAYTRFAEESTMQSILENNTESTEVEIKGLEVSKPGRYHTIPSEKTFLESDSGAEYNSFALPLDSDTDAPQTCVPHKLLIDSDILATSPLAISKGSHSATRTPDSVLSASPASQPRSEAYADADLMGATTPETIPKAHELDVVLPSAPATSPVPETKQDAPLLTDKAAKLDQSNGPDGSTT</sequence>
<dbReference type="PANTHER" id="PTHR25466:SF12">
    <property type="match status" value="1"/>
</dbReference>
<dbReference type="STRING" id="42514.ENSPNAP00000025381"/>
<keyword evidence="6" id="KW-0472">Membrane</keyword>
<dbReference type="Ensembl" id="ENSPNAT00000007779.2">
    <property type="protein sequence ID" value="ENSPNAP00000025381.1"/>
    <property type="gene ID" value="ENSPNAG00000010440.2"/>
</dbReference>
<evidence type="ECO:0000256" key="4">
    <source>
        <dbReference type="ARBA" id="ARBA00022729"/>
    </source>
</evidence>
<keyword evidence="8" id="KW-0675">Receptor</keyword>
<keyword evidence="7" id="KW-1015">Disulfide bond</keyword>
<keyword evidence="5" id="KW-1133">Transmembrane helix</keyword>
<name>A0A3B4DQK5_PYGNA</name>
<dbReference type="PANTHER" id="PTHR25466">
    <property type="entry name" value="T-LYMPHOCYTE ACTIVATION ANTIGEN"/>
    <property type="match status" value="1"/>
</dbReference>
<dbReference type="GeneTree" id="ENSGT00390000005284"/>
<dbReference type="RefSeq" id="XP_037394277.1">
    <property type="nucleotide sequence ID" value="XM_037538380.1"/>
</dbReference>
<evidence type="ECO:0000256" key="1">
    <source>
        <dbReference type="ARBA" id="ARBA00004251"/>
    </source>
</evidence>
<dbReference type="GeneID" id="108433739"/>
<dbReference type="GO" id="GO:0042130">
    <property type="term" value="P:negative regulation of T cell proliferation"/>
    <property type="evidence" value="ECO:0007669"/>
    <property type="project" value="TreeGrafter"/>
</dbReference>
<evidence type="ECO:0000256" key="2">
    <source>
        <dbReference type="ARBA" id="ARBA00022475"/>
    </source>
</evidence>
<dbReference type="Proteomes" id="UP001501920">
    <property type="component" value="Chromosome 1"/>
</dbReference>
<comment type="subcellular location">
    <subcellularLocation>
        <location evidence="1">Cell membrane</location>
        <topology evidence="1">Single-pass type I membrane protein</topology>
    </subcellularLocation>
</comment>
<dbReference type="OrthoDB" id="8817156at2759"/>
<evidence type="ECO:0000256" key="9">
    <source>
        <dbReference type="ARBA" id="ARBA00023180"/>
    </source>
</evidence>
<dbReference type="GO" id="GO:0007166">
    <property type="term" value="P:cell surface receptor signaling pathway"/>
    <property type="evidence" value="ECO:0007669"/>
    <property type="project" value="TreeGrafter"/>
</dbReference>
<dbReference type="InterPro" id="IPR051713">
    <property type="entry name" value="T-cell_Activation_Regulation"/>
</dbReference>
<dbReference type="AlphaFoldDB" id="A0A3B4DQK5"/>
<feature type="compositionally biased region" description="Polar residues" evidence="11">
    <location>
        <begin position="479"/>
        <end position="500"/>
    </location>
</feature>
<reference evidence="12" key="3">
    <citation type="submission" date="2025-09" db="UniProtKB">
        <authorList>
            <consortium name="Ensembl"/>
        </authorList>
    </citation>
    <scope>IDENTIFICATION</scope>
</reference>
<keyword evidence="10" id="KW-0393">Immunoglobulin domain</keyword>
<accession>A0A3B4DQK5</accession>
<evidence type="ECO:0000256" key="6">
    <source>
        <dbReference type="ARBA" id="ARBA00023136"/>
    </source>
</evidence>
<evidence type="ECO:0000313" key="12">
    <source>
        <dbReference type="Ensembl" id="ENSPNAP00000025381.1"/>
    </source>
</evidence>
<keyword evidence="2" id="KW-1003">Cell membrane</keyword>
<keyword evidence="9" id="KW-0325">Glycoprotein</keyword>
<protein>
    <submittedName>
        <fullName evidence="12">Uncharacterized protein</fullName>
    </submittedName>
</protein>
<feature type="region of interest" description="Disordered" evidence="11">
    <location>
        <begin position="478"/>
        <end position="500"/>
    </location>
</feature>
<evidence type="ECO:0000256" key="7">
    <source>
        <dbReference type="ARBA" id="ARBA00023157"/>
    </source>
</evidence>
<organism evidence="12 13">
    <name type="scientific">Pygocentrus nattereri</name>
    <name type="common">Red-bellied piranha</name>
    <dbReference type="NCBI Taxonomy" id="42514"/>
    <lineage>
        <taxon>Eukaryota</taxon>
        <taxon>Metazoa</taxon>
        <taxon>Chordata</taxon>
        <taxon>Craniata</taxon>
        <taxon>Vertebrata</taxon>
        <taxon>Euteleostomi</taxon>
        <taxon>Actinopterygii</taxon>
        <taxon>Neopterygii</taxon>
        <taxon>Teleostei</taxon>
        <taxon>Ostariophysi</taxon>
        <taxon>Characiformes</taxon>
        <taxon>Characoidei</taxon>
        <taxon>Pygocentrus</taxon>
    </lineage>
</organism>
<evidence type="ECO:0000313" key="13">
    <source>
        <dbReference type="Proteomes" id="UP001501920"/>
    </source>
</evidence>
<dbReference type="GO" id="GO:0009897">
    <property type="term" value="C:external side of plasma membrane"/>
    <property type="evidence" value="ECO:0007669"/>
    <property type="project" value="TreeGrafter"/>
</dbReference>
<dbReference type="GO" id="GO:0071222">
    <property type="term" value="P:cellular response to lipopolysaccharide"/>
    <property type="evidence" value="ECO:0007669"/>
    <property type="project" value="TreeGrafter"/>
</dbReference>
<feature type="region of interest" description="Disordered" evidence="11">
    <location>
        <begin position="528"/>
        <end position="565"/>
    </location>
</feature>
<evidence type="ECO:0000256" key="5">
    <source>
        <dbReference type="ARBA" id="ARBA00022989"/>
    </source>
</evidence>
<evidence type="ECO:0000256" key="10">
    <source>
        <dbReference type="ARBA" id="ARBA00023319"/>
    </source>
</evidence>
<dbReference type="GO" id="GO:0031295">
    <property type="term" value="P:T cell costimulation"/>
    <property type="evidence" value="ECO:0007669"/>
    <property type="project" value="TreeGrafter"/>
</dbReference>
<dbReference type="OMA" id="NVRDHQS"/>
<dbReference type="GO" id="GO:0042102">
    <property type="term" value="P:positive regulation of T cell proliferation"/>
    <property type="evidence" value="ECO:0007669"/>
    <property type="project" value="TreeGrafter"/>
</dbReference>
<evidence type="ECO:0000256" key="11">
    <source>
        <dbReference type="SAM" id="MobiDB-lite"/>
    </source>
</evidence>
<proteinExistence type="predicted"/>
<evidence type="ECO:0000256" key="8">
    <source>
        <dbReference type="ARBA" id="ARBA00023170"/>
    </source>
</evidence>
<keyword evidence="4" id="KW-0732">Signal</keyword>
<evidence type="ECO:0000256" key="3">
    <source>
        <dbReference type="ARBA" id="ARBA00022692"/>
    </source>
</evidence>
<feature type="compositionally biased region" description="Polar residues" evidence="11">
    <location>
        <begin position="555"/>
        <end position="565"/>
    </location>
</feature>
<reference evidence="12" key="2">
    <citation type="submission" date="2025-08" db="UniProtKB">
        <authorList>
            <consortium name="Ensembl"/>
        </authorList>
    </citation>
    <scope>IDENTIFICATION</scope>
</reference>
<keyword evidence="3" id="KW-0812">Transmembrane</keyword>
<dbReference type="GO" id="GO:0006955">
    <property type="term" value="P:immune response"/>
    <property type="evidence" value="ECO:0007669"/>
    <property type="project" value="TreeGrafter"/>
</dbReference>
<keyword evidence="13" id="KW-1185">Reference proteome</keyword>